<reference evidence="2 3" key="1">
    <citation type="submission" date="2020-08" db="EMBL/GenBank/DDBJ databases">
        <title>Sequencing the genomes of 1000 actinobacteria strains.</title>
        <authorList>
            <person name="Klenk H.-P."/>
        </authorList>
    </citation>
    <scope>NUCLEOTIDE SEQUENCE [LARGE SCALE GENOMIC DNA]</scope>
    <source>
        <strain evidence="2 3">DSM 45258</strain>
    </source>
</reference>
<dbReference type="RefSeq" id="WP_064441177.1">
    <property type="nucleotide sequence ID" value="NZ_BDDI01000012.1"/>
</dbReference>
<evidence type="ECO:0000313" key="3">
    <source>
        <dbReference type="Proteomes" id="UP000567922"/>
    </source>
</evidence>
<keyword evidence="1" id="KW-0732">Signal</keyword>
<feature type="chain" id="PRO_5032720133" description="Secreted protein" evidence="1">
    <location>
        <begin position="33"/>
        <end position="140"/>
    </location>
</feature>
<dbReference type="Proteomes" id="UP000567922">
    <property type="component" value="Unassembled WGS sequence"/>
</dbReference>
<organism evidence="2 3">
    <name type="scientific">Hoyosella altamirensis</name>
    <dbReference type="NCBI Taxonomy" id="616997"/>
    <lineage>
        <taxon>Bacteria</taxon>
        <taxon>Bacillati</taxon>
        <taxon>Actinomycetota</taxon>
        <taxon>Actinomycetes</taxon>
        <taxon>Mycobacteriales</taxon>
        <taxon>Hoyosellaceae</taxon>
        <taxon>Hoyosella</taxon>
    </lineage>
</organism>
<proteinExistence type="predicted"/>
<comment type="caution">
    <text evidence="2">The sequence shown here is derived from an EMBL/GenBank/DDBJ whole genome shotgun (WGS) entry which is preliminary data.</text>
</comment>
<name>A0A839RNB5_9ACTN</name>
<gene>
    <name evidence="2" type="ORF">FHU29_001870</name>
</gene>
<keyword evidence="3" id="KW-1185">Reference proteome</keyword>
<evidence type="ECO:0000256" key="1">
    <source>
        <dbReference type="SAM" id="SignalP"/>
    </source>
</evidence>
<dbReference type="AlphaFoldDB" id="A0A839RNB5"/>
<sequence>MKTTMPRAAARAAIAAAAIAPMVLAAPTLASAAPSADARSAGETTAEVTFHNDRGTTATCGSILHFFGSPLSWFGLPPAVAVPPGGSASQQIPFITPGIHTLSWWCDVPGDQVYTGNEGPVPVGGISVAIVEGINQLTGN</sequence>
<feature type="signal peptide" evidence="1">
    <location>
        <begin position="1"/>
        <end position="32"/>
    </location>
</feature>
<dbReference type="EMBL" id="JACHWS010000002">
    <property type="protein sequence ID" value="MBB3037421.1"/>
    <property type="molecule type" value="Genomic_DNA"/>
</dbReference>
<accession>A0A839RNB5</accession>
<evidence type="ECO:0008006" key="4">
    <source>
        <dbReference type="Google" id="ProtNLM"/>
    </source>
</evidence>
<dbReference type="OrthoDB" id="9849915at2"/>
<protein>
    <recommendedName>
        <fullName evidence="4">Secreted protein</fullName>
    </recommendedName>
</protein>
<evidence type="ECO:0000313" key="2">
    <source>
        <dbReference type="EMBL" id="MBB3037421.1"/>
    </source>
</evidence>